<dbReference type="RefSeq" id="WP_191794472.1">
    <property type="nucleotide sequence ID" value="NZ_JACSQQ010000003.1"/>
</dbReference>
<proteinExistence type="predicted"/>
<organism evidence="2 3">
    <name type="scientific">Oerskovia rustica</name>
    <dbReference type="NCBI Taxonomy" id="2762237"/>
    <lineage>
        <taxon>Bacteria</taxon>
        <taxon>Bacillati</taxon>
        <taxon>Actinomycetota</taxon>
        <taxon>Actinomycetes</taxon>
        <taxon>Micrococcales</taxon>
        <taxon>Cellulomonadaceae</taxon>
        <taxon>Oerskovia</taxon>
    </lineage>
</organism>
<keyword evidence="1" id="KW-1133">Transmembrane helix</keyword>
<evidence type="ECO:0000256" key="1">
    <source>
        <dbReference type="SAM" id="Phobius"/>
    </source>
</evidence>
<feature type="transmembrane region" description="Helical" evidence="1">
    <location>
        <begin position="73"/>
        <end position="92"/>
    </location>
</feature>
<evidence type="ECO:0000313" key="2">
    <source>
        <dbReference type="EMBL" id="MBD7949232.1"/>
    </source>
</evidence>
<keyword evidence="3" id="KW-1185">Reference proteome</keyword>
<reference evidence="2 3" key="1">
    <citation type="submission" date="2020-08" db="EMBL/GenBank/DDBJ databases">
        <title>A Genomic Blueprint of the Chicken Gut Microbiome.</title>
        <authorList>
            <person name="Gilroy R."/>
            <person name="Ravi A."/>
            <person name="Getino M."/>
            <person name="Pursley I."/>
            <person name="Horton D.L."/>
            <person name="Alikhan N.-F."/>
            <person name="Baker D."/>
            <person name="Gharbi K."/>
            <person name="Hall N."/>
            <person name="Watson M."/>
            <person name="Adriaenssens E.M."/>
            <person name="Foster-Nyarko E."/>
            <person name="Jarju S."/>
            <person name="Secka A."/>
            <person name="Antonio M."/>
            <person name="Oren A."/>
            <person name="Chaudhuri R."/>
            <person name="La Ragione R.M."/>
            <person name="Hildebrand F."/>
            <person name="Pallen M.J."/>
        </authorList>
    </citation>
    <scope>NUCLEOTIDE SEQUENCE [LARGE SCALE GENOMIC DNA]</scope>
    <source>
        <strain evidence="2 3">Sa4CUA1</strain>
    </source>
</reference>
<comment type="caution">
    <text evidence="2">The sequence shown here is derived from an EMBL/GenBank/DDBJ whole genome shotgun (WGS) entry which is preliminary data.</text>
</comment>
<feature type="transmembrane region" description="Helical" evidence="1">
    <location>
        <begin position="12"/>
        <end position="36"/>
    </location>
</feature>
<name>A0ABR8RN65_9CELL</name>
<feature type="transmembrane region" description="Helical" evidence="1">
    <location>
        <begin position="112"/>
        <end position="133"/>
    </location>
</feature>
<gene>
    <name evidence="2" type="ORF">H9652_02270</name>
</gene>
<feature type="transmembrane region" description="Helical" evidence="1">
    <location>
        <begin position="42"/>
        <end position="61"/>
    </location>
</feature>
<sequence length="240" mass="25575">MGTTVTRLWATAGLVLTGLVVAGLVSVLVIWIAGVVRGDEGLAYNGGVGVVLLALYLPWFATHYWFRPTLVGLLLPFVAVFLSPLPLAAFLVGPHLAVQVGGEPVSSATSTMQMVVVGTLLLAPVAGPAWFVARSRRRWARLFLRADAVPGGRVVELVEAVRYAHWTGARLVDVRSGECAQGYLPGRHRPRQVCVVDGELRVVDRVSPIVQGLSGARTPPTTHYVTASWEPSAPDEAALA</sequence>
<evidence type="ECO:0000313" key="3">
    <source>
        <dbReference type="Proteomes" id="UP000641803"/>
    </source>
</evidence>
<dbReference type="EMBL" id="JACSQQ010000003">
    <property type="protein sequence ID" value="MBD7949232.1"/>
    <property type="molecule type" value="Genomic_DNA"/>
</dbReference>
<accession>A0ABR8RN65</accession>
<keyword evidence="1" id="KW-0472">Membrane</keyword>
<protein>
    <submittedName>
        <fullName evidence="2">Uncharacterized protein</fullName>
    </submittedName>
</protein>
<dbReference type="Proteomes" id="UP000641803">
    <property type="component" value="Unassembled WGS sequence"/>
</dbReference>
<keyword evidence="1" id="KW-0812">Transmembrane</keyword>